<dbReference type="CDD" id="cd23509">
    <property type="entry name" value="Gnk2-like"/>
    <property type="match status" value="1"/>
</dbReference>
<gene>
    <name evidence="5" type="ORF">A4U43_C01F32650</name>
</gene>
<evidence type="ECO:0000313" key="5">
    <source>
        <dbReference type="EMBL" id="ONK81765.1"/>
    </source>
</evidence>
<dbReference type="PROSITE" id="PS51473">
    <property type="entry name" value="GNK2"/>
    <property type="match status" value="1"/>
</dbReference>
<feature type="signal peptide" evidence="3">
    <location>
        <begin position="1"/>
        <end position="19"/>
    </location>
</feature>
<dbReference type="Gene3D" id="3.30.430.20">
    <property type="entry name" value="Gnk2 domain, C-X8-C-X2-C motif"/>
    <property type="match status" value="2"/>
</dbReference>
<accession>A0A5P1FTW4</accession>
<dbReference type="PANTHER" id="PTHR32099:SF42">
    <property type="entry name" value="CYSTEINE-RICH RECEPTOR-LIKE PROTEIN KINASE 9-RELATED"/>
    <property type="match status" value="1"/>
</dbReference>
<dbReference type="InterPro" id="IPR002902">
    <property type="entry name" value="GNK2"/>
</dbReference>
<keyword evidence="1 3" id="KW-0732">Signal</keyword>
<dbReference type="Pfam" id="PF01657">
    <property type="entry name" value="Stress-antifung"/>
    <property type="match status" value="2"/>
</dbReference>
<proteinExistence type="predicted"/>
<name>A0A5P1FTW4_ASPOF</name>
<evidence type="ECO:0000256" key="3">
    <source>
        <dbReference type="SAM" id="SignalP"/>
    </source>
</evidence>
<organism evidence="5 6">
    <name type="scientific">Asparagus officinalis</name>
    <name type="common">Garden asparagus</name>
    <dbReference type="NCBI Taxonomy" id="4686"/>
    <lineage>
        <taxon>Eukaryota</taxon>
        <taxon>Viridiplantae</taxon>
        <taxon>Streptophyta</taxon>
        <taxon>Embryophyta</taxon>
        <taxon>Tracheophyta</taxon>
        <taxon>Spermatophyta</taxon>
        <taxon>Magnoliopsida</taxon>
        <taxon>Liliopsida</taxon>
        <taxon>Asparagales</taxon>
        <taxon>Asparagaceae</taxon>
        <taxon>Asparagoideae</taxon>
        <taxon>Asparagus</taxon>
    </lineage>
</organism>
<dbReference type="InterPro" id="IPR038408">
    <property type="entry name" value="GNK2_sf"/>
</dbReference>
<evidence type="ECO:0000256" key="1">
    <source>
        <dbReference type="ARBA" id="ARBA00022729"/>
    </source>
</evidence>
<evidence type="ECO:0000259" key="4">
    <source>
        <dbReference type="PROSITE" id="PS51473"/>
    </source>
</evidence>
<dbReference type="PANTHER" id="PTHR32099">
    <property type="entry name" value="CYSTEINE-RICH REPEAT SECRETORY PROTEIN"/>
    <property type="match status" value="1"/>
</dbReference>
<feature type="domain" description="Gnk2-homologous" evidence="4">
    <location>
        <begin position="111"/>
        <end position="211"/>
    </location>
</feature>
<dbReference type="EMBL" id="CM007381">
    <property type="protein sequence ID" value="ONK81765.1"/>
    <property type="molecule type" value="Genomic_DNA"/>
</dbReference>
<dbReference type="AlphaFoldDB" id="A0A5P1FTW4"/>
<dbReference type="Proteomes" id="UP000243459">
    <property type="component" value="Chromosome 1"/>
</dbReference>
<protein>
    <recommendedName>
        <fullName evidence="4">Gnk2-homologous domain-containing protein</fullName>
    </recommendedName>
</protein>
<dbReference type="Gramene" id="ONK81765">
    <property type="protein sequence ID" value="ONK81765"/>
    <property type="gene ID" value="A4U43_C01F32650"/>
</dbReference>
<feature type="chain" id="PRO_5024287237" description="Gnk2-homologous domain-containing protein" evidence="3">
    <location>
        <begin position="20"/>
        <end position="211"/>
    </location>
</feature>
<reference evidence="6" key="1">
    <citation type="journal article" date="2017" name="Nat. Commun.">
        <title>The asparagus genome sheds light on the origin and evolution of a young Y chromosome.</title>
        <authorList>
            <person name="Harkess A."/>
            <person name="Zhou J."/>
            <person name="Xu C."/>
            <person name="Bowers J.E."/>
            <person name="Van der Hulst R."/>
            <person name="Ayyampalayam S."/>
            <person name="Mercati F."/>
            <person name="Riccardi P."/>
            <person name="McKain M.R."/>
            <person name="Kakrana A."/>
            <person name="Tang H."/>
            <person name="Ray J."/>
            <person name="Groenendijk J."/>
            <person name="Arikit S."/>
            <person name="Mathioni S.M."/>
            <person name="Nakano M."/>
            <person name="Shan H."/>
            <person name="Telgmann-Rauber A."/>
            <person name="Kanno A."/>
            <person name="Yue Z."/>
            <person name="Chen H."/>
            <person name="Li W."/>
            <person name="Chen Y."/>
            <person name="Xu X."/>
            <person name="Zhang Y."/>
            <person name="Luo S."/>
            <person name="Chen H."/>
            <person name="Gao J."/>
            <person name="Mao Z."/>
            <person name="Pires J.C."/>
            <person name="Luo M."/>
            <person name="Kudrna D."/>
            <person name="Wing R.A."/>
            <person name="Meyers B.C."/>
            <person name="Yi K."/>
            <person name="Kong H."/>
            <person name="Lavrijsen P."/>
            <person name="Sunseri F."/>
            <person name="Falavigna A."/>
            <person name="Ye Y."/>
            <person name="Leebens-Mack J.H."/>
            <person name="Chen G."/>
        </authorList>
    </citation>
    <scope>NUCLEOTIDE SEQUENCE [LARGE SCALE GENOMIC DNA]</scope>
    <source>
        <strain evidence="6">cv. DH0086</strain>
    </source>
</reference>
<sequence>MSKAAAIVAVLVSSWLVLAYSVPTEVGCGETYDPNAEPKYAANVNTIIESMRVSTASAPDRVFTAYLTGPNVYGRSACSADASVTQCTACLTLAVNDMRNICEFLQIPCQQRSNVAMAQHTNPSAEPNYAANVNTVVESIRLSTAAAQGRAFSMYLTDPNVYRSSMCLAGAPVNQCTACLTLATNDMRNTCGTARGGSGSRPACSVEYGPY</sequence>
<keyword evidence="2" id="KW-0677">Repeat</keyword>
<keyword evidence="6" id="KW-1185">Reference proteome</keyword>
<evidence type="ECO:0000256" key="2">
    <source>
        <dbReference type="ARBA" id="ARBA00022737"/>
    </source>
</evidence>
<evidence type="ECO:0000313" key="6">
    <source>
        <dbReference type="Proteomes" id="UP000243459"/>
    </source>
</evidence>